<accession>A0ABX0TWU9</accession>
<evidence type="ECO:0000313" key="1">
    <source>
        <dbReference type="EMBL" id="NIJ08260.1"/>
    </source>
</evidence>
<dbReference type="Proteomes" id="UP000727456">
    <property type="component" value="Unassembled WGS sequence"/>
</dbReference>
<reference evidence="1 2" key="1">
    <citation type="submission" date="2020-03" db="EMBL/GenBank/DDBJ databases">
        <title>Genomic Encyclopedia of Type Strains, Phase III (KMG-III): the genomes of soil and plant-associated and newly described type strains.</title>
        <authorList>
            <person name="Whitman W."/>
        </authorList>
    </citation>
    <scope>NUCLEOTIDE SEQUENCE [LARGE SCALE GENOMIC DNA]</scope>
    <source>
        <strain evidence="1 2">CECT 8804</strain>
    </source>
</reference>
<gene>
    <name evidence="1" type="ORF">FHS31_001877</name>
</gene>
<proteinExistence type="predicted"/>
<evidence type="ECO:0000313" key="2">
    <source>
        <dbReference type="Proteomes" id="UP000727456"/>
    </source>
</evidence>
<sequence>MDQRAILRNVEQVSAAFPTRADKDEWLKNLLAAGSSRRVIQGQRSS</sequence>
<name>A0ABX0TWU9_9SPHN</name>
<protein>
    <submittedName>
        <fullName evidence="1">Uncharacterized protein</fullName>
    </submittedName>
</protein>
<comment type="caution">
    <text evidence="1">The sequence shown here is derived from an EMBL/GenBank/DDBJ whole genome shotgun (WGS) entry which is preliminary data.</text>
</comment>
<dbReference type="EMBL" id="JAAOZC010000004">
    <property type="protein sequence ID" value="NIJ08260.1"/>
    <property type="molecule type" value="Genomic_DNA"/>
</dbReference>
<organism evidence="1 2">
    <name type="scientific">Sphingomonas vulcanisoli</name>
    <dbReference type="NCBI Taxonomy" id="1658060"/>
    <lineage>
        <taxon>Bacteria</taxon>
        <taxon>Pseudomonadati</taxon>
        <taxon>Pseudomonadota</taxon>
        <taxon>Alphaproteobacteria</taxon>
        <taxon>Sphingomonadales</taxon>
        <taxon>Sphingomonadaceae</taxon>
        <taxon>Sphingomonas</taxon>
    </lineage>
</organism>
<keyword evidence="2" id="KW-1185">Reference proteome</keyword>